<gene>
    <name evidence="2" type="ORF">PENSUB_7578</name>
</gene>
<comment type="caution">
    <text evidence="2">The sequence shown here is derived from an EMBL/GenBank/DDBJ whole genome shotgun (WGS) entry which is preliminary data.</text>
</comment>
<dbReference type="InterPro" id="IPR000210">
    <property type="entry name" value="BTB/POZ_dom"/>
</dbReference>
<accession>A0A1Q5TLC2</accession>
<organism evidence="2 3">
    <name type="scientific">Penicillium subrubescens</name>
    <dbReference type="NCBI Taxonomy" id="1316194"/>
    <lineage>
        <taxon>Eukaryota</taxon>
        <taxon>Fungi</taxon>
        <taxon>Dikarya</taxon>
        <taxon>Ascomycota</taxon>
        <taxon>Pezizomycotina</taxon>
        <taxon>Eurotiomycetes</taxon>
        <taxon>Eurotiomycetidae</taxon>
        <taxon>Eurotiales</taxon>
        <taxon>Aspergillaceae</taxon>
        <taxon>Penicillium</taxon>
    </lineage>
</organism>
<protein>
    <recommendedName>
        <fullName evidence="1">BTB domain-containing protein</fullName>
    </recommendedName>
</protein>
<dbReference type="InterPro" id="IPR011333">
    <property type="entry name" value="SKP1/BTB/POZ_sf"/>
</dbReference>
<dbReference type="EMBL" id="MNBE01000642">
    <property type="protein sequence ID" value="OKP00997.1"/>
    <property type="molecule type" value="Genomic_DNA"/>
</dbReference>
<dbReference type="SUPFAM" id="SSF54695">
    <property type="entry name" value="POZ domain"/>
    <property type="match status" value="1"/>
</dbReference>
<evidence type="ECO:0000313" key="2">
    <source>
        <dbReference type="EMBL" id="OKP00997.1"/>
    </source>
</evidence>
<dbReference type="Pfam" id="PF00651">
    <property type="entry name" value="BTB"/>
    <property type="match status" value="1"/>
</dbReference>
<evidence type="ECO:0000313" key="3">
    <source>
        <dbReference type="Proteomes" id="UP000186955"/>
    </source>
</evidence>
<proteinExistence type="predicted"/>
<keyword evidence="3" id="KW-1185">Reference proteome</keyword>
<name>A0A1Q5TLC2_9EURO</name>
<evidence type="ECO:0000259" key="1">
    <source>
        <dbReference type="PROSITE" id="PS50097"/>
    </source>
</evidence>
<dbReference type="Gene3D" id="3.30.710.10">
    <property type="entry name" value="Potassium Channel Kv1.1, Chain A"/>
    <property type="match status" value="1"/>
</dbReference>
<dbReference type="AlphaFoldDB" id="A0A1Q5TLC2"/>
<dbReference type="CDD" id="cd18186">
    <property type="entry name" value="BTB_POZ_ZBTB_KLHL-like"/>
    <property type="match status" value="1"/>
</dbReference>
<dbReference type="PANTHER" id="PTHR47843:SF5">
    <property type="entry name" value="BTB_POZ DOMAIN PROTEIN"/>
    <property type="match status" value="1"/>
</dbReference>
<reference evidence="2 3" key="1">
    <citation type="submission" date="2016-10" db="EMBL/GenBank/DDBJ databases">
        <title>Genome sequence of the ascomycete fungus Penicillium subrubescens.</title>
        <authorList>
            <person name="De Vries R.P."/>
            <person name="Peng M."/>
            <person name="Dilokpimol A."/>
            <person name="Hilden K."/>
            <person name="Makela M.R."/>
            <person name="Grigoriev I."/>
            <person name="Riley R."/>
            <person name="Granchi Z."/>
        </authorList>
    </citation>
    <scope>NUCLEOTIDE SEQUENCE [LARGE SCALE GENOMIC DNA]</scope>
    <source>
        <strain evidence="2 3">CBS 132785</strain>
    </source>
</reference>
<dbReference type="STRING" id="1316194.A0A1Q5TLC2"/>
<dbReference type="PANTHER" id="PTHR47843">
    <property type="entry name" value="BTB DOMAIN-CONTAINING PROTEIN-RELATED"/>
    <property type="match status" value="1"/>
</dbReference>
<feature type="domain" description="BTB" evidence="1">
    <location>
        <begin position="27"/>
        <end position="79"/>
    </location>
</feature>
<dbReference type="Proteomes" id="UP000186955">
    <property type="component" value="Unassembled WGS sequence"/>
</dbReference>
<sequence>MAAFIPMTPLTALQEDRKNLLLRGEYSDMKIVCQGITFKVHRFIMCPSSSFFTRIFKHPCQESATRFIQLPDDDPEPIA</sequence>
<dbReference type="PROSITE" id="PS50097">
    <property type="entry name" value="BTB"/>
    <property type="match status" value="1"/>
</dbReference>